<protein>
    <recommendedName>
        <fullName evidence="5">GRF-type domain-containing protein</fullName>
    </recommendedName>
</protein>
<keyword evidence="2 4" id="KW-0863">Zinc-finger</keyword>
<dbReference type="Pfam" id="PF06839">
    <property type="entry name" value="Zn_ribbon_GRF"/>
    <property type="match status" value="1"/>
</dbReference>
<dbReference type="PROSITE" id="PS51999">
    <property type="entry name" value="ZF_GRF"/>
    <property type="match status" value="1"/>
</dbReference>
<dbReference type="InterPro" id="IPR010666">
    <property type="entry name" value="Znf_GRF"/>
</dbReference>
<dbReference type="EMBL" id="KK914469">
    <property type="protein sequence ID" value="KDP35838.1"/>
    <property type="molecule type" value="Genomic_DNA"/>
</dbReference>
<evidence type="ECO:0000313" key="7">
    <source>
        <dbReference type="Proteomes" id="UP000027138"/>
    </source>
</evidence>
<evidence type="ECO:0000313" key="6">
    <source>
        <dbReference type="EMBL" id="KDP35838.1"/>
    </source>
</evidence>
<sequence length="92" mass="10715">MSTYLRGDSSSSNQSMGGATHVTLCRCGQEAVLKTSWTETNPSRRFLGCINYGTPAYCHFLEWIDLVVHHRSRHVIIRLLRKPDRLEKRRRR</sequence>
<evidence type="ECO:0000256" key="1">
    <source>
        <dbReference type="ARBA" id="ARBA00022723"/>
    </source>
</evidence>
<dbReference type="GO" id="GO:0008270">
    <property type="term" value="F:zinc ion binding"/>
    <property type="evidence" value="ECO:0007669"/>
    <property type="project" value="UniProtKB-KW"/>
</dbReference>
<evidence type="ECO:0000256" key="3">
    <source>
        <dbReference type="ARBA" id="ARBA00022833"/>
    </source>
</evidence>
<dbReference type="Proteomes" id="UP000027138">
    <property type="component" value="Unassembled WGS sequence"/>
</dbReference>
<accession>A0A067KLH2</accession>
<evidence type="ECO:0000256" key="4">
    <source>
        <dbReference type="PROSITE-ProRule" id="PRU01343"/>
    </source>
</evidence>
<name>A0A067KLH2_JATCU</name>
<keyword evidence="1" id="KW-0479">Metal-binding</keyword>
<gene>
    <name evidence="6" type="ORF">JCGZ_10319</name>
</gene>
<keyword evidence="7" id="KW-1185">Reference proteome</keyword>
<evidence type="ECO:0000259" key="5">
    <source>
        <dbReference type="PROSITE" id="PS51999"/>
    </source>
</evidence>
<evidence type="ECO:0000256" key="2">
    <source>
        <dbReference type="ARBA" id="ARBA00022771"/>
    </source>
</evidence>
<feature type="domain" description="GRF-type" evidence="5">
    <location>
        <begin position="25"/>
        <end position="67"/>
    </location>
</feature>
<organism evidence="6 7">
    <name type="scientific">Jatropha curcas</name>
    <name type="common">Barbados nut</name>
    <dbReference type="NCBI Taxonomy" id="180498"/>
    <lineage>
        <taxon>Eukaryota</taxon>
        <taxon>Viridiplantae</taxon>
        <taxon>Streptophyta</taxon>
        <taxon>Embryophyta</taxon>
        <taxon>Tracheophyta</taxon>
        <taxon>Spermatophyta</taxon>
        <taxon>Magnoliopsida</taxon>
        <taxon>eudicotyledons</taxon>
        <taxon>Gunneridae</taxon>
        <taxon>Pentapetalae</taxon>
        <taxon>rosids</taxon>
        <taxon>fabids</taxon>
        <taxon>Malpighiales</taxon>
        <taxon>Euphorbiaceae</taxon>
        <taxon>Crotonoideae</taxon>
        <taxon>Jatropheae</taxon>
        <taxon>Jatropha</taxon>
    </lineage>
</organism>
<reference evidence="6 7" key="1">
    <citation type="journal article" date="2014" name="PLoS ONE">
        <title>Global Analysis of Gene Expression Profiles in Physic Nut (Jatropha curcas L.) Seedlings Exposed to Salt Stress.</title>
        <authorList>
            <person name="Zhang L."/>
            <person name="Zhang C."/>
            <person name="Wu P."/>
            <person name="Chen Y."/>
            <person name="Li M."/>
            <person name="Jiang H."/>
            <person name="Wu G."/>
        </authorList>
    </citation>
    <scope>NUCLEOTIDE SEQUENCE [LARGE SCALE GENOMIC DNA]</scope>
    <source>
        <strain evidence="7">cv. GZQX0401</strain>
        <tissue evidence="6">Young leaves</tissue>
    </source>
</reference>
<keyword evidence="3" id="KW-0862">Zinc</keyword>
<dbReference type="AlphaFoldDB" id="A0A067KLH2"/>
<dbReference type="OrthoDB" id="2822301at2759"/>
<dbReference type="PANTHER" id="PTHR33248">
    <property type="entry name" value="ZINC ION-BINDING PROTEIN"/>
    <property type="match status" value="1"/>
</dbReference>
<proteinExistence type="predicted"/>